<gene>
    <name evidence="5" type="ORF">Tci_026677</name>
</gene>
<dbReference type="InterPro" id="IPR027417">
    <property type="entry name" value="P-loop_NTPase"/>
</dbReference>
<evidence type="ECO:0000259" key="4">
    <source>
        <dbReference type="Pfam" id="PF23282"/>
    </source>
</evidence>
<accession>A0A6L2L0E5</accession>
<evidence type="ECO:0000256" key="1">
    <source>
        <dbReference type="ARBA" id="ARBA00022614"/>
    </source>
</evidence>
<proteinExistence type="predicted"/>
<evidence type="ECO:0000256" key="2">
    <source>
        <dbReference type="ARBA" id="ARBA00022737"/>
    </source>
</evidence>
<keyword evidence="2" id="KW-0677">Repeat</keyword>
<reference evidence="5" key="1">
    <citation type="journal article" date="2019" name="Sci. Rep.">
        <title>Draft genome of Tanacetum cinerariifolium, the natural source of mosquito coil.</title>
        <authorList>
            <person name="Yamashiro T."/>
            <person name="Shiraishi A."/>
            <person name="Satake H."/>
            <person name="Nakayama K."/>
        </authorList>
    </citation>
    <scope>NUCLEOTIDE SEQUENCE</scope>
</reference>
<dbReference type="EMBL" id="BKCJ010003375">
    <property type="protein sequence ID" value="GEU54699.1"/>
    <property type="molecule type" value="Genomic_DNA"/>
</dbReference>
<evidence type="ECO:0000259" key="3">
    <source>
        <dbReference type="Pfam" id="PF00931"/>
    </source>
</evidence>
<dbReference type="InterPro" id="IPR002182">
    <property type="entry name" value="NB-ARC"/>
</dbReference>
<feature type="domain" description="NB-ARC" evidence="3">
    <location>
        <begin position="10"/>
        <end position="97"/>
    </location>
</feature>
<dbReference type="PANTHER" id="PTHR11017:SF544">
    <property type="entry name" value="ADP-RIBOSYL CYCLASE_CYCLIC ADP-RIBOSE HYDROLASE"/>
    <property type="match status" value="1"/>
</dbReference>
<comment type="caution">
    <text evidence="5">The sequence shown here is derived from an EMBL/GenBank/DDBJ whole genome shotgun (WGS) entry which is preliminary data.</text>
</comment>
<name>A0A6L2L0E5_TANCI</name>
<dbReference type="PRINTS" id="PR00364">
    <property type="entry name" value="DISEASERSIST"/>
</dbReference>
<organism evidence="5">
    <name type="scientific">Tanacetum cinerariifolium</name>
    <name type="common">Dalmatian daisy</name>
    <name type="synonym">Chrysanthemum cinerariifolium</name>
    <dbReference type="NCBI Taxonomy" id="118510"/>
    <lineage>
        <taxon>Eukaryota</taxon>
        <taxon>Viridiplantae</taxon>
        <taxon>Streptophyta</taxon>
        <taxon>Embryophyta</taxon>
        <taxon>Tracheophyta</taxon>
        <taxon>Spermatophyta</taxon>
        <taxon>Magnoliopsida</taxon>
        <taxon>eudicotyledons</taxon>
        <taxon>Gunneridae</taxon>
        <taxon>Pentapetalae</taxon>
        <taxon>asterids</taxon>
        <taxon>campanulids</taxon>
        <taxon>Asterales</taxon>
        <taxon>Asteraceae</taxon>
        <taxon>Asteroideae</taxon>
        <taxon>Anthemideae</taxon>
        <taxon>Anthemidinae</taxon>
        <taxon>Tanacetum</taxon>
    </lineage>
</organism>
<dbReference type="GO" id="GO:0043531">
    <property type="term" value="F:ADP binding"/>
    <property type="evidence" value="ECO:0007669"/>
    <property type="project" value="InterPro"/>
</dbReference>
<dbReference type="Gene3D" id="3.40.50.300">
    <property type="entry name" value="P-loop containing nucleotide triphosphate hydrolases"/>
    <property type="match status" value="1"/>
</dbReference>
<dbReference type="PANTHER" id="PTHR11017">
    <property type="entry name" value="LEUCINE-RICH REPEAT-CONTAINING PROTEIN"/>
    <property type="match status" value="1"/>
</dbReference>
<evidence type="ECO:0000313" key="5">
    <source>
        <dbReference type="EMBL" id="GEU54699.1"/>
    </source>
</evidence>
<sequence length="427" mass="48204">MDVRIKAILSSLEMGGVGKTTLAIHFEGKSFVENVREVSKASLSGLKKLQKQIVSNVLNKQDITIGSVHNGTNMMKKMMCGRKVLIVLDDVDNIDQLEVLAGEPNWYAIRRENLIQGYEELSEVVQYADGLPLAIKVLGSFLCGQNEPQWIDALQRLKTVPLKATMEILELSYDDTIRALESRGFHARIGLRVLELKSLITISYHGYLGMHDHKEEMGRDIVHRLHPDEPNRHSRLWNCKEIEDILVNESDHRFLDVYYKRHVYSGSNGKCNEVRRCLPMALLFLRCQVEESVALKELRLNTLRFMQRLICRDGEKGENYLSLCVLAMKAWLGLGRYGGTEKDLEVSTRAAIRVVQRVVGDCVNGEGFRVRVKLVGEFVSNSNIVALFFSLKSRLQSNGLACKETSLETVGYSLSLEMVADLCTLAV</sequence>
<dbReference type="AlphaFoldDB" id="A0A6L2L0E5"/>
<keyword evidence="1" id="KW-0433">Leucine-rich repeat</keyword>
<feature type="domain" description="Disease resistance protein Roq1-like winged-helix" evidence="4">
    <location>
        <begin position="178"/>
        <end position="223"/>
    </location>
</feature>
<dbReference type="GO" id="GO:0006952">
    <property type="term" value="P:defense response"/>
    <property type="evidence" value="ECO:0007669"/>
    <property type="project" value="InterPro"/>
</dbReference>
<dbReference type="Pfam" id="PF00931">
    <property type="entry name" value="NB-ARC"/>
    <property type="match status" value="1"/>
</dbReference>
<dbReference type="InterPro" id="IPR044974">
    <property type="entry name" value="Disease_R_plants"/>
</dbReference>
<dbReference type="SUPFAM" id="SSF52540">
    <property type="entry name" value="P-loop containing nucleoside triphosphate hydrolases"/>
    <property type="match status" value="1"/>
</dbReference>
<dbReference type="InterPro" id="IPR058192">
    <property type="entry name" value="WHD_ROQ1-like"/>
</dbReference>
<keyword evidence="5" id="KW-0675">Receptor</keyword>
<dbReference type="Pfam" id="PF23282">
    <property type="entry name" value="WHD_ROQ1"/>
    <property type="match status" value="1"/>
</dbReference>
<protein>
    <submittedName>
        <fullName evidence="5">Toll/interleukin-1 receptor (TIR) domain-containing protein</fullName>
    </submittedName>
</protein>